<dbReference type="GO" id="GO:0005506">
    <property type="term" value="F:iron ion binding"/>
    <property type="evidence" value="ECO:0007669"/>
    <property type="project" value="InterPro"/>
</dbReference>
<proteinExistence type="inferred from homology"/>
<gene>
    <name evidence="12" type="ORF">FISHEDRAFT_43033</name>
</gene>
<keyword evidence="8 10" id="KW-0503">Monooxygenase</keyword>
<dbReference type="Pfam" id="PF00067">
    <property type="entry name" value="p450"/>
    <property type="match status" value="1"/>
</dbReference>
<evidence type="ECO:0000256" key="11">
    <source>
        <dbReference type="SAM" id="SignalP"/>
    </source>
</evidence>
<dbReference type="InterPro" id="IPR050364">
    <property type="entry name" value="Cytochrome_P450_fung"/>
</dbReference>
<dbReference type="AlphaFoldDB" id="A0A0D7AF97"/>
<dbReference type="GO" id="GO:0016705">
    <property type="term" value="F:oxidoreductase activity, acting on paired donors, with incorporation or reduction of molecular oxygen"/>
    <property type="evidence" value="ECO:0007669"/>
    <property type="project" value="InterPro"/>
</dbReference>
<accession>A0A0D7AF97</accession>
<organism evidence="12 13">
    <name type="scientific">Fistulina hepatica ATCC 64428</name>
    <dbReference type="NCBI Taxonomy" id="1128425"/>
    <lineage>
        <taxon>Eukaryota</taxon>
        <taxon>Fungi</taxon>
        <taxon>Dikarya</taxon>
        <taxon>Basidiomycota</taxon>
        <taxon>Agaricomycotina</taxon>
        <taxon>Agaricomycetes</taxon>
        <taxon>Agaricomycetidae</taxon>
        <taxon>Agaricales</taxon>
        <taxon>Fistulinaceae</taxon>
        <taxon>Fistulina</taxon>
    </lineage>
</organism>
<evidence type="ECO:0000313" key="12">
    <source>
        <dbReference type="EMBL" id="KIY48566.1"/>
    </source>
</evidence>
<evidence type="ECO:0000256" key="2">
    <source>
        <dbReference type="ARBA" id="ARBA00005179"/>
    </source>
</evidence>
<dbReference type="PANTHER" id="PTHR46300:SF5">
    <property type="entry name" value="CYTOCHROME P450"/>
    <property type="match status" value="1"/>
</dbReference>
<keyword evidence="4 9" id="KW-0349">Heme</keyword>
<dbReference type="Proteomes" id="UP000054144">
    <property type="component" value="Unassembled WGS sequence"/>
</dbReference>
<dbReference type="PRINTS" id="PR00385">
    <property type="entry name" value="P450"/>
</dbReference>
<reference evidence="12 13" key="1">
    <citation type="journal article" date="2015" name="Fungal Genet. Biol.">
        <title>Evolution of novel wood decay mechanisms in Agaricales revealed by the genome sequences of Fistulina hepatica and Cylindrobasidium torrendii.</title>
        <authorList>
            <person name="Floudas D."/>
            <person name="Held B.W."/>
            <person name="Riley R."/>
            <person name="Nagy L.G."/>
            <person name="Koehler G."/>
            <person name="Ransdell A.S."/>
            <person name="Younus H."/>
            <person name="Chow J."/>
            <person name="Chiniquy J."/>
            <person name="Lipzen A."/>
            <person name="Tritt A."/>
            <person name="Sun H."/>
            <person name="Haridas S."/>
            <person name="LaButti K."/>
            <person name="Ohm R.A."/>
            <person name="Kues U."/>
            <person name="Blanchette R.A."/>
            <person name="Grigoriev I.V."/>
            <person name="Minto R.E."/>
            <person name="Hibbett D.S."/>
        </authorList>
    </citation>
    <scope>NUCLEOTIDE SEQUENCE [LARGE SCALE GENOMIC DNA]</scope>
    <source>
        <strain evidence="12 13">ATCC 64428</strain>
    </source>
</reference>
<evidence type="ECO:0000256" key="1">
    <source>
        <dbReference type="ARBA" id="ARBA00001971"/>
    </source>
</evidence>
<evidence type="ECO:0000256" key="7">
    <source>
        <dbReference type="ARBA" id="ARBA00023004"/>
    </source>
</evidence>
<keyword evidence="6 10" id="KW-0560">Oxidoreductase</keyword>
<dbReference type="GO" id="GO:0004497">
    <property type="term" value="F:monooxygenase activity"/>
    <property type="evidence" value="ECO:0007669"/>
    <property type="project" value="UniProtKB-KW"/>
</dbReference>
<dbReference type="InterPro" id="IPR036396">
    <property type="entry name" value="Cyt_P450_sf"/>
</dbReference>
<dbReference type="InterPro" id="IPR017972">
    <property type="entry name" value="Cyt_P450_CS"/>
</dbReference>
<dbReference type="PANTHER" id="PTHR46300">
    <property type="entry name" value="P450, PUTATIVE (EUROFUNG)-RELATED-RELATED"/>
    <property type="match status" value="1"/>
</dbReference>
<evidence type="ECO:0000256" key="4">
    <source>
        <dbReference type="ARBA" id="ARBA00022617"/>
    </source>
</evidence>
<feature type="chain" id="PRO_5002316274" evidence="11">
    <location>
        <begin position="28"/>
        <end position="512"/>
    </location>
</feature>
<sequence length="512" mass="57572">MSSEYIILTIIALSVAVFLLSRRTSEAQYPPGPPALPIIGHLWQSLSIREQDTFLEWSKTYGDVICLRVPGSTLIALNSHEAANDLLDKRGALYNDRPNFRSLELLGWFPLLALSSLRSLAASVQSGIIHKQFSKSETAVYRPVVLDTARTVLRDLLAQPSGYDSVFFKSLLSVTMRIAWGQDLRSDEHDLIQRAREVLHAFNSSGSPGNNAVDRFPVFQYFPSWFPFMKYVNHARKFRPMTRKFIDHLHDTFLNNKQHVRLFSGESSFMSVMSYAMENMPEDKVNDPEYQGVMKGLGAQILLAAVDTTWTTLSLFVIMMLIHPDVQRKAQAEIDHILEGTRLPTFADRESLPYIDCIVQEVLRIYPSVPLGVAHVCTQDNVYRGYLIPKGSIVFANAKAISLDEKVYKNPEQFNPTRYLPKPVGNGEPPFKAAFGHGRRICPGRFLADDIIWIVIASVLTVFDIHRGIDADGREVAPTLDFTYGMVEHPSPVKCEIRPRSAAAAQLVSALY</sequence>
<dbReference type="EMBL" id="KN881832">
    <property type="protein sequence ID" value="KIY48566.1"/>
    <property type="molecule type" value="Genomic_DNA"/>
</dbReference>
<evidence type="ECO:0000256" key="8">
    <source>
        <dbReference type="ARBA" id="ARBA00023033"/>
    </source>
</evidence>
<feature type="binding site" description="axial binding residue" evidence="9">
    <location>
        <position position="442"/>
    </location>
    <ligand>
        <name>heme</name>
        <dbReference type="ChEBI" id="CHEBI:30413"/>
    </ligand>
    <ligandPart>
        <name>Fe</name>
        <dbReference type="ChEBI" id="CHEBI:18248"/>
    </ligandPart>
</feature>
<dbReference type="InterPro" id="IPR001128">
    <property type="entry name" value="Cyt_P450"/>
</dbReference>
<dbReference type="SUPFAM" id="SSF48264">
    <property type="entry name" value="Cytochrome P450"/>
    <property type="match status" value="1"/>
</dbReference>
<comment type="cofactor">
    <cofactor evidence="1 9">
        <name>heme</name>
        <dbReference type="ChEBI" id="CHEBI:30413"/>
    </cofactor>
</comment>
<dbReference type="OrthoDB" id="2789670at2759"/>
<keyword evidence="13" id="KW-1185">Reference proteome</keyword>
<keyword evidence="5 9" id="KW-0479">Metal-binding</keyword>
<name>A0A0D7AF97_9AGAR</name>
<keyword evidence="7 9" id="KW-0408">Iron</keyword>
<protein>
    <submittedName>
        <fullName evidence="12">Cytochrome P450</fullName>
    </submittedName>
</protein>
<evidence type="ECO:0000256" key="10">
    <source>
        <dbReference type="RuleBase" id="RU000461"/>
    </source>
</evidence>
<dbReference type="CDD" id="cd11065">
    <property type="entry name" value="CYP64-like"/>
    <property type="match status" value="1"/>
</dbReference>
<comment type="pathway">
    <text evidence="2">Secondary metabolite biosynthesis.</text>
</comment>
<dbReference type="PROSITE" id="PS00086">
    <property type="entry name" value="CYTOCHROME_P450"/>
    <property type="match status" value="1"/>
</dbReference>
<comment type="similarity">
    <text evidence="3 10">Belongs to the cytochrome P450 family.</text>
</comment>
<dbReference type="PRINTS" id="PR00463">
    <property type="entry name" value="EP450I"/>
</dbReference>
<dbReference type="InterPro" id="IPR002401">
    <property type="entry name" value="Cyt_P450_E_grp-I"/>
</dbReference>
<evidence type="ECO:0000313" key="13">
    <source>
        <dbReference type="Proteomes" id="UP000054144"/>
    </source>
</evidence>
<evidence type="ECO:0000256" key="6">
    <source>
        <dbReference type="ARBA" id="ARBA00023002"/>
    </source>
</evidence>
<dbReference type="GO" id="GO:0020037">
    <property type="term" value="F:heme binding"/>
    <property type="evidence" value="ECO:0007669"/>
    <property type="project" value="InterPro"/>
</dbReference>
<dbReference type="Gene3D" id="1.10.630.10">
    <property type="entry name" value="Cytochrome P450"/>
    <property type="match status" value="1"/>
</dbReference>
<evidence type="ECO:0000256" key="3">
    <source>
        <dbReference type="ARBA" id="ARBA00010617"/>
    </source>
</evidence>
<feature type="signal peptide" evidence="11">
    <location>
        <begin position="1"/>
        <end position="27"/>
    </location>
</feature>
<evidence type="ECO:0000256" key="9">
    <source>
        <dbReference type="PIRSR" id="PIRSR602401-1"/>
    </source>
</evidence>
<evidence type="ECO:0000256" key="5">
    <source>
        <dbReference type="ARBA" id="ARBA00022723"/>
    </source>
</evidence>
<keyword evidence="11" id="KW-0732">Signal</keyword>